<dbReference type="EMBL" id="ACVI01000076">
    <property type="protein sequence ID" value="EET85767.1"/>
    <property type="molecule type" value="Genomic_DNA"/>
</dbReference>
<dbReference type="InterPro" id="IPR005467">
    <property type="entry name" value="His_kinase_dom"/>
</dbReference>
<protein>
    <recommendedName>
        <fullName evidence="3">histidine kinase</fullName>
        <ecNumber evidence="3">2.7.13.3</ecNumber>
    </recommendedName>
</protein>
<dbReference type="OrthoDB" id="9792686at2"/>
<dbReference type="Gene3D" id="1.10.287.130">
    <property type="match status" value="1"/>
</dbReference>
<dbReference type="Gene3D" id="3.30.450.20">
    <property type="entry name" value="PAS domain"/>
    <property type="match status" value="2"/>
</dbReference>
<dbReference type="InterPro" id="IPR016120">
    <property type="entry name" value="Sig_transdc_His_kin_SpoOB"/>
</dbReference>
<dbReference type="RefSeq" id="WP_007062643.1">
    <property type="nucleotide sequence ID" value="NZ_ACVI01000076.1"/>
</dbReference>
<evidence type="ECO:0000256" key="4">
    <source>
        <dbReference type="ARBA" id="ARBA00022475"/>
    </source>
</evidence>
<evidence type="ECO:0000256" key="8">
    <source>
        <dbReference type="ARBA" id="ARBA00022741"/>
    </source>
</evidence>
<organism evidence="16 17">
    <name type="scientific">Clostridium carboxidivorans P7</name>
    <dbReference type="NCBI Taxonomy" id="536227"/>
    <lineage>
        <taxon>Bacteria</taxon>
        <taxon>Bacillati</taxon>
        <taxon>Bacillota</taxon>
        <taxon>Clostridia</taxon>
        <taxon>Eubacteriales</taxon>
        <taxon>Clostridiaceae</taxon>
        <taxon>Clostridium</taxon>
    </lineage>
</organism>
<feature type="transmembrane region" description="Helical" evidence="14">
    <location>
        <begin position="12"/>
        <end position="33"/>
    </location>
</feature>
<dbReference type="Pfam" id="PF17203">
    <property type="entry name" value="sCache_3_2"/>
    <property type="match status" value="1"/>
</dbReference>
<dbReference type="FunFam" id="3.30.450.20:FF:000018">
    <property type="entry name" value="Sensor histidine kinase DcuS"/>
    <property type="match status" value="1"/>
</dbReference>
<keyword evidence="13 14" id="KW-0472">Membrane</keyword>
<dbReference type="STRING" id="536227.Ccar_14790"/>
<accession>C6PY91</accession>
<keyword evidence="12" id="KW-0902">Two-component regulatory system</keyword>
<dbReference type="Gene3D" id="3.30.565.10">
    <property type="entry name" value="Histidine kinase-like ATPase, C-terminal domain"/>
    <property type="match status" value="1"/>
</dbReference>
<feature type="domain" description="Histidine kinase" evidence="15">
    <location>
        <begin position="426"/>
        <end position="530"/>
    </location>
</feature>
<keyword evidence="4" id="KW-1003">Cell membrane</keyword>
<proteinExistence type="predicted"/>
<evidence type="ECO:0000256" key="6">
    <source>
        <dbReference type="ARBA" id="ARBA00022679"/>
    </source>
</evidence>
<dbReference type="PANTHER" id="PTHR43547">
    <property type="entry name" value="TWO-COMPONENT HISTIDINE KINASE"/>
    <property type="match status" value="1"/>
</dbReference>
<reference evidence="16 17" key="1">
    <citation type="submission" date="2009-06" db="EMBL/GenBank/DDBJ databases">
        <title>The draft genome of Clostridium carboxidivorans P7.</title>
        <authorList>
            <consortium name="US DOE Joint Genome Institute (JGI-PGF)"/>
            <person name="Lucas S."/>
            <person name="Copeland A."/>
            <person name="Lapidus A."/>
            <person name="Glavina del Rio T."/>
            <person name="Tice H."/>
            <person name="Bruce D."/>
            <person name="Goodwin L."/>
            <person name="Pitluck S."/>
            <person name="Larimer F."/>
            <person name="Land M.L."/>
            <person name="Hauser L."/>
            <person name="Hemme C.L."/>
        </authorList>
    </citation>
    <scope>NUCLEOTIDE SEQUENCE [LARGE SCALE GENOMIC DNA]</scope>
    <source>
        <strain evidence="16 17">P7</strain>
    </source>
</reference>
<dbReference type="SMART" id="SM00387">
    <property type="entry name" value="HATPase_c"/>
    <property type="match status" value="1"/>
</dbReference>
<dbReference type="GO" id="GO:0000155">
    <property type="term" value="F:phosphorelay sensor kinase activity"/>
    <property type="evidence" value="ECO:0007669"/>
    <property type="project" value="InterPro"/>
</dbReference>
<evidence type="ECO:0000256" key="1">
    <source>
        <dbReference type="ARBA" id="ARBA00000085"/>
    </source>
</evidence>
<dbReference type="SUPFAM" id="SSF55874">
    <property type="entry name" value="ATPase domain of HSP90 chaperone/DNA topoisomerase II/histidine kinase"/>
    <property type="match status" value="1"/>
</dbReference>
<name>C6PY91_9CLOT</name>
<dbReference type="FunFam" id="1.10.287.130:FF:000011">
    <property type="entry name" value="Sensor histidine kinase DcuS"/>
    <property type="match status" value="1"/>
</dbReference>
<dbReference type="InterPro" id="IPR036890">
    <property type="entry name" value="HATPase_C_sf"/>
</dbReference>
<evidence type="ECO:0000259" key="15">
    <source>
        <dbReference type="PROSITE" id="PS50109"/>
    </source>
</evidence>
<dbReference type="SUPFAM" id="SSF103190">
    <property type="entry name" value="Sensory domain-like"/>
    <property type="match status" value="1"/>
</dbReference>
<comment type="subcellular location">
    <subcellularLocation>
        <location evidence="2">Cell membrane</location>
        <topology evidence="2">Multi-pass membrane protein</topology>
    </subcellularLocation>
</comment>
<dbReference type="InterPro" id="IPR004358">
    <property type="entry name" value="Sig_transdc_His_kin-like_C"/>
</dbReference>
<dbReference type="InterPro" id="IPR033463">
    <property type="entry name" value="sCache_3"/>
</dbReference>
<dbReference type="Proteomes" id="UP000004198">
    <property type="component" value="Unassembled WGS sequence"/>
</dbReference>
<evidence type="ECO:0000256" key="12">
    <source>
        <dbReference type="ARBA" id="ARBA00023012"/>
    </source>
</evidence>
<dbReference type="PROSITE" id="PS50109">
    <property type="entry name" value="HIS_KIN"/>
    <property type="match status" value="1"/>
</dbReference>
<evidence type="ECO:0000256" key="2">
    <source>
        <dbReference type="ARBA" id="ARBA00004651"/>
    </source>
</evidence>
<evidence type="ECO:0000256" key="10">
    <source>
        <dbReference type="ARBA" id="ARBA00022840"/>
    </source>
</evidence>
<dbReference type="PANTHER" id="PTHR43547:SF10">
    <property type="entry name" value="SENSOR HISTIDINE KINASE DCUS"/>
    <property type="match status" value="1"/>
</dbReference>
<keyword evidence="7 14" id="KW-0812">Transmembrane</keyword>
<keyword evidence="17" id="KW-1185">Reference proteome</keyword>
<evidence type="ECO:0000256" key="11">
    <source>
        <dbReference type="ARBA" id="ARBA00022989"/>
    </source>
</evidence>
<evidence type="ECO:0000256" key="7">
    <source>
        <dbReference type="ARBA" id="ARBA00022692"/>
    </source>
</evidence>
<dbReference type="NCBIfam" id="NF008298">
    <property type="entry name" value="PRK11086.1"/>
    <property type="match status" value="1"/>
</dbReference>
<dbReference type="InterPro" id="IPR029151">
    <property type="entry name" value="Sensor-like_sf"/>
</dbReference>
<comment type="caution">
    <text evidence="16">The sequence shown here is derived from an EMBL/GenBank/DDBJ whole genome shotgun (WGS) entry which is preliminary data.</text>
</comment>
<dbReference type="PRINTS" id="PR00344">
    <property type="entry name" value="BCTRLSENSOR"/>
</dbReference>
<dbReference type="SUPFAM" id="SSF55890">
    <property type="entry name" value="Sporulation response regulatory protein Spo0B"/>
    <property type="match status" value="1"/>
</dbReference>
<dbReference type="AlphaFoldDB" id="C6PY91"/>
<keyword evidence="5" id="KW-0597">Phosphoprotein</keyword>
<dbReference type="InterPro" id="IPR003594">
    <property type="entry name" value="HATPase_dom"/>
</dbReference>
<evidence type="ECO:0000256" key="13">
    <source>
        <dbReference type="ARBA" id="ARBA00023136"/>
    </source>
</evidence>
<keyword evidence="8" id="KW-0547">Nucleotide-binding</keyword>
<sequence>MKFNKVNLGLQTRILLLVCSVVAAVLLVTDIFVSEKVTYITKKHLEDKSMETAHIVAKSSIVINGLNNPKDEKSIQEYANEIKNIANVEFVVVTDMNGVRKSHPDASKLDKKIVGGDDENALKGQEYVSMSQGTLGKSLRAFVPVYNNNGTQVGIVTVGILMGNVEQAVKESRHAIYLAIEIGSLIGLIGAIMLARNVKKTMFGLEPSAIAKILKERNAMLKSVREGVIAVDKNGFITVVNDEALKILNKVGITESPIGNEAEKFIPNSNIGRVLKTGNAELDQEQELNGIRLIANCTPIIVNDKLEGAISTFRDKTEIKLLAEQLTGVKLYADALRAQTHEFMNKLQVILGMIHMKCYNELSEYIKGIANNYQSEIGFLIKHIKDPVLAGFILGKLSYARESNIMLELSPDFFVPEPKNPEVTHELICIIGNIIDNSIDAVRNTENKSINIDLFYDEEHLYIKIKDTGVGISENLKQKIFLKGYSTKKNTRGFGLFLVKSSVDKLHGKMEVTSKINEGTTFEVYLPYESKGDIS</sequence>
<dbReference type="InterPro" id="IPR035965">
    <property type="entry name" value="PAS-like_dom_sf"/>
</dbReference>
<evidence type="ECO:0000256" key="3">
    <source>
        <dbReference type="ARBA" id="ARBA00012438"/>
    </source>
</evidence>
<gene>
    <name evidence="16" type="ORF">CcarbDRAFT_3758</name>
</gene>
<dbReference type="InterPro" id="IPR039506">
    <property type="entry name" value="SPOB_a"/>
</dbReference>
<dbReference type="Pfam" id="PF02518">
    <property type="entry name" value="HATPase_c"/>
    <property type="match status" value="1"/>
</dbReference>
<dbReference type="GO" id="GO:0005886">
    <property type="term" value="C:plasma membrane"/>
    <property type="evidence" value="ECO:0007669"/>
    <property type="project" value="UniProtKB-SubCell"/>
</dbReference>
<dbReference type="GO" id="GO:0005524">
    <property type="term" value="F:ATP binding"/>
    <property type="evidence" value="ECO:0007669"/>
    <property type="project" value="UniProtKB-KW"/>
</dbReference>
<evidence type="ECO:0000313" key="17">
    <source>
        <dbReference type="Proteomes" id="UP000004198"/>
    </source>
</evidence>
<keyword evidence="9 16" id="KW-0418">Kinase</keyword>
<keyword evidence="6" id="KW-0808">Transferase</keyword>
<dbReference type="eggNOG" id="COG3290">
    <property type="taxonomic scope" value="Bacteria"/>
</dbReference>
<evidence type="ECO:0000256" key="14">
    <source>
        <dbReference type="SAM" id="Phobius"/>
    </source>
</evidence>
<keyword evidence="11 14" id="KW-1133">Transmembrane helix</keyword>
<evidence type="ECO:0000313" key="16">
    <source>
        <dbReference type="EMBL" id="EET85767.1"/>
    </source>
</evidence>
<comment type="catalytic activity">
    <reaction evidence="1">
        <text>ATP + protein L-histidine = ADP + protein N-phospho-L-histidine.</text>
        <dbReference type="EC" id="2.7.13.3"/>
    </reaction>
</comment>
<dbReference type="KEGG" id="cck:Ccar_14790"/>
<dbReference type="Pfam" id="PF14689">
    <property type="entry name" value="SPOB_a"/>
    <property type="match status" value="1"/>
</dbReference>
<evidence type="ECO:0000256" key="9">
    <source>
        <dbReference type="ARBA" id="ARBA00022777"/>
    </source>
</evidence>
<evidence type="ECO:0000256" key="5">
    <source>
        <dbReference type="ARBA" id="ARBA00022553"/>
    </source>
</evidence>
<dbReference type="EC" id="2.7.13.3" evidence="3"/>
<dbReference type="PATRIC" id="fig|536227.13.peg.3100"/>
<feature type="transmembrane region" description="Helical" evidence="14">
    <location>
        <begin position="175"/>
        <end position="195"/>
    </location>
</feature>
<dbReference type="SUPFAM" id="SSF55785">
    <property type="entry name" value="PYP-like sensor domain (PAS domain)"/>
    <property type="match status" value="1"/>
</dbReference>
<keyword evidence="10" id="KW-0067">ATP-binding</keyword>